<keyword evidence="6" id="KW-0963">Cytoplasm</keyword>
<evidence type="ECO:0000313" key="11">
    <source>
        <dbReference type="Proteomes" id="UP000285875"/>
    </source>
</evidence>
<evidence type="ECO:0000256" key="5">
    <source>
        <dbReference type="ARBA" id="ARBA00022691"/>
    </source>
</evidence>
<dbReference type="HAMAP" id="MF_01007">
    <property type="entry name" value="16SrRNA_methyltr_H"/>
    <property type="match status" value="1"/>
</dbReference>
<dbReference type="EMBL" id="LR134473">
    <property type="protein sequence ID" value="VEI02523.1"/>
    <property type="molecule type" value="Genomic_DNA"/>
</dbReference>
<feature type="region of interest" description="Disordered" evidence="7">
    <location>
        <begin position="1"/>
        <end position="25"/>
    </location>
</feature>
<evidence type="ECO:0000313" key="8">
    <source>
        <dbReference type="EMBL" id="AZZ39786.1"/>
    </source>
</evidence>
<feature type="binding site" evidence="6">
    <location>
        <position position="124"/>
    </location>
    <ligand>
        <name>S-adenosyl-L-methionine</name>
        <dbReference type="ChEBI" id="CHEBI:59789"/>
    </ligand>
</feature>
<feature type="binding site" evidence="6">
    <location>
        <position position="76"/>
    </location>
    <ligand>
        <name>S-adenosyl-L-methionine</name>
        <dbReference type="ChEBI" id="CHEBI:59789"/>
    </ligand>
</feature>
<dbReference type="GO" id="GO:0070475">
    <property type="term" value="P:rRNA base methylation"/>
    <property type="evidence" value="ECO:0007669"/>
    <property type="project" value="UniProtKB-UniRule"/>
</dbReference>
<dbReference type="PANTHER" id="PTHR11265:SF0">
    <property type="entry name" value="12S RRNA N4-METHYLCYTIDINE METHYLTRANSFERASE"/>
    <property type="match status" value="1"/>
</dbReference>
<dbReference type="SUPFAM" id="SSF53335">
    <property type="entry name" value="S-adenosyl-L-methionine-dependent methyltransferases"/>
    <property type="match status" value="1"/>
</dbReference>
<evidence type="ECO:0000256" key="7">
    <source>
        <dbReference type="SAM" id="MobiDB-lite"/>
    </source>
</evidence>
<dbReference type="InterPro" id="IPR023397">
    <property type="entry name" value="SAM-dep_MeTrfase_MraW_recog"/>
</dbReference>
<dbReference type="Gene3D" id="1.10.150.170">
    <property type="entry name" value="Putative methyltransferase TM0872, insert domain"/>
    <property type="match status" value="1"/>
</dbReference>
<evidence type="ECO:0000256" key="1">
    <source>
        <dbReference type="ARBA" id="ARBA00010396"/>
    </source>
</evidence>
<accession>A0A3S4V1A4</accession>
<comment type="subcellular location">
    <subcellularLocation>
        <location evidence="6">Cytoplasm</location>
    </subcellularLocation>
</comment>
<evidence type="ECO:0000256" key="3">
    <source>
        <dbReference type="ARBA" id="ARBA00022603"/>
    </source>
</evidence>
<dbReference type="NCBIfam" id="TIGR00006">
    <property type="entry name" value="16S rRNA (cytosine(1402)-N(4))-methyltransferase RsmH"/>
    <property type="match status" value="1"/>
</dbReference>
<dbReference type="EMBL" id="CP025570">
    <property type="protein sequence ID" value="AZZ39786.1"/>
    <property type="molecule type" value="Genomic_DNA"/>
</dbReference>
<dbReference type="KEGG" id="aji:C0Z10_08505"/>
<keyword evidence="5 6" id="KW-0949">S-adenosyl-L-methionine</keyword>
<dbReference type="Proteomes" id="UP000277858">
    <property type="component" value="Chromosome"/>
</dbReference>
<evidence type="ECO:0000313" key="9">
    <source>
        <dbReference type="EMBL" id="VEI02523.1"/>
    </source>
</evidence>
<keyword evidence="4 6" id="KW-0808">Transferase</keyword>
<proteinExistence type="inferred from homology"/>
<dbReference type="PIRSF" id="PIRSF004486">
    <property type="entry name" value="MraW"/>
    <property type="match status" value="1"/>
</dbReference>
<evidence type="ECO:0000256" key="4">
    <source>
        <dbReference type="ARBA" id="ARBA00022679"/>
    </source>
</evidence>
<reference evidence="8" key="3">
    <citation type="journal article" date="2019" name="Microorganisms">
        <title>Red-Brown Pigmentation of Acidipropionibacterium jensenii Is Tied to Haemolytic Activity and cyl-Like Gene Cluster.</title>
        <authorList>
            <person name="Deptula P."/>
            <person name="Loivamaa I."/>
            <person name="Smolander O.P."/>
            <person name="Laine P."/>
            <person name="Roberts R.J."/>
            <person name="Piironen V."/>
            <person name="Paulin L."/>
            <person name="Savijoki K."/>
            <person name="Auvinen P."/>
            <person name="Varmanen P."/>
        </authorList>
    </citation>
    <scope>NUCLEOTIDE SEQUENCE</scope>
    <source>
        <strain evidence="8">JS280</strain>
    </source>
</reference>
<gene>
    <name evidence="6 9" type="primary">rsmH</name>
    <name evidence="8" type="ORF">C0Z10_08505</name>
    <name evidence="9" type="ORF">NCTC13652_00701</name>
</gene>
<dbReference type="PANTHER" id="PTHR11265">
    <property type="entry name" value="S-ADENOSYL-METHYLTRANSFERASE MRAW"/>
    <property type="match status" value="1"/>
</dbReference>
<dbReference type="EC" id="2.1.1.199" evidence="6"/>
<dbReference type="GO" id="GO:0071424">
    <property type="term" value="F:rRNA (cytosine-N4-)-methyltransferase activity"/>
    <property type="evidence" value="ECO:0007669"/>
    <property type="project" value="UniProtKB-UniRule"/>
</dbReference>
<dbReference type="STRING" id="1122997.GCA_000425285_01534"/>
<dbReference type="Pfam" id="PF01795">
    <property type="entry name" value="Methyltransf_5"/>
    <property type="match status" value="1"/>
</dbReference>
<comment type="catalytic activity">
    <reaction evidence="6">
        <text>cytidine(1402) in 16S rRNA + S-adenosyl-L-methionine = N(4)-methylcytidine(1402) in 16S rRNA + S-adenosyl-L-homocysteine + H(+)</text>
        <dbReference type="Rhea" id="RHEA:42928"/>
        <dbReference type="Rhea" id="RHEA-COMP:10286"/>
        <dbReference type="Rhea" id="RHEA-COMP:10287"/>
        <dbReference type="ChEBI" id="CHEBI:15378"/>
        <dbReference type="ChEBI" id="CHEBI:57856"/>
        <dbReference type="ChEBI" id="CHEBI:59789"/>
        <dbReference type="ChEBI" id="CHEBI:74506"/>
        <dbReference type="ChEBI" id="CHEBI:82748"/>
        <dbReference type="EC" id="2.1.1.199"/>
    </reaction>
</comment>
<reference evidence="11" key="1">
    <citation type="submission" date="2017-12" db="EMBL/GenBank/DDBJ databases">
        <title>Whole genome sequencing of Acidipropionibacterium jensenii strains JS279 and JS280.</title>
        <authorList>
            <person name="Deptula P."/>
            <person name="Laine P."/>
            <person name="Smolander O.-P."/>
            <person name="Paulin L."/>
            <person name="Auvinen P."/>
            <person name="Varmanen P."/>
        </authorList>
    </citation>
    <scope>NUCLEOTIDE SEQUENCE [LARGE SCALE GENOMIC DNA]</scope>
    <source>
        <strain evidence="11">JS280</strain>
    </source>
</reference>
<sequence>MGRTDGAPEGASCADPAPTIGSDSLHQPVMRDRVVALLTPALNHPGAVHVDGTLGMGGHAEAVLEACPAASLVGIDRDTQALALAGRRLARFGDRVHLVHAVHDELPSVLDDLGLARVDSVLLDLGLSSLQIDRADRGFAYSVDSPLDMRMDQEKGRTAADLVNADSRQELTRIISRYGEERFAGRIAAAIVAAREEQPFTSSARLVEVISGAIPAAVRRRSHSHPAKKTFQALRIAVNGEMDTLARVIPEALSRLAVGGRMAVLAYHSLEDRPVKEAFRAASSDSAPAGLPVVPESMTARFITLTRGAERPDADELTTNPRSGSARLRAVQRIKEEV</sequence>
<comment type="function">
    <text evidence="6">Specifically methylates the N4 position of cytidine in position 1402 (C1402) of 16S rRNA.</text>
</comment>
<dbReference type="OrthoDB" id="9806637at2"/>
<dbReference type="Gene3D" id="3.40.50.150">
    <property type="entry name" value="Vaccinia Virus protein VP39"/>
    <property type="match status" value="1"/>
</dbReference>
<reference evidence="9 10" key="2">
    <citation type="submission" date="2018-12" db="EMBL/GenBank/DDBJ databases">
        <authorList>
            <consortium name="Pathogen Informatics"/>
        </authorList>
    </citation>
    <scope>NUCLEOTIDE SEQUENCE [LARGE SCALE GENOMIC DNA]</scope>
    <source>
        <strain evidence="9 10">NCTC13652</strain>
    </source>
</reference>
<dbReference type="RefSeq" id="WP_051238296.1">
    <property type="nucleotide sequence ID" value="NZ_CP025570.1"/>
</dbReference>
<comment type="similarity">
    <text evidence="1 6">Belongs to the methyltransferase superfamily. RsmH family.</text>
</comment>
<evidence type="ECO:0000313" key="10">
    <source>
        <dbReference type="Proteomes" id="UP000277858"/>
    </source>
</evidence>
<feature type="binding site" evidence="6">
    <location>
        <position position="131"/>
    </location>
    <ligand>
        <name>S-adenosyl-L-methionine</name>
        <dbReference type="ChEBI" id="CHEBI:59789"/>
    </ligand>
</feature>
<feature type="binding site" evidence="6">
    <location>
        <position position="103"/>
    </location>
    <ligand>
        <name>S-adenosyl-L-methionine</name>
        <dbReference type="ChEBI" id="CHEBI:59789"/>
    </ligand>
</feature>
<organism evidence="9 10">
    <name type="scientific">Acidipropionibacterium jensenii</name>
    <dbReference type="NCBI Taxonomy" id="1749"/>
    <lineage>
        <taxon>Bacteria</taxon>
        <taxon>Bacillati</taxon>
        <taxon>Actinomycetota</taxon>
        <taxon>Actinomycetes</taxon>
        <taxon>Propionibacteriales</taxon>
        <taxon>Propionibacteriaceae</taxon>
        <taxon>Acidipropionibacterium</taxon>
    </lineage>
</organism>
<keyword evidence="2 6" id="KW-0698">rRNA processing</keyword>
<dbReference type="GeneID" id="82883506"/>
<dbReference type="InterPro" id="IPR002903">
    <property type="entry name" value="RsmH"/>
</dbReference>
<keyword evidence="10" id="KW-1185">Reference proteome</keyword>
<dbReference type="GO" id="GO:0005737">
    <property type="term" value="C:cytoplasm"/>
    <property type="evidence" value="ECO:0007669"/>
    <property type="project" value="UniProtKB-SubCell"/>
</dbReference>
<feature type="binding site" evidence="6">
    <location>
        <begin position="57"/>
        <end position="59"/>
    </location>
    <ligand>
        <name>S-adenosyl-L-methionine</name>
        <dbReference type="ChEBI" id="CHEBI:59789"/>
    </ligand>
</feature>
<dbReference type="SUPFAM" id="SSF81799">
    <property type="entry name" value="Putative methyltransferase TM0872, insert domain"/>
    <property type="match status" value="1"/>
</dbReference>
<dbReference type="InterPro" id="IPR029063">
    <property type="entry name" value="SAM-dependent_MTases_sf"/>
</dbReference>
<evidence type="ECO:0000256" key="6">
    <source>
        <dbReference type="HAMAP-Rule" id="MF_01007"/>
    </source>
</evidence>
<protein>
    <recommendedName>
        <fullName evidence="6">Ribosomal RNA small subunit methyltransferase H</fullName>
        <ecNumber evidence="6">2.1.1.199</ecNumber>
    </recommendedName>
    <alternativeName>
        <fullName evidence="6">16S rRNA m(4)C1402 methyltransferase</fullName>
    </alternativeName>
    <alternativeName>
        <fullName evidence="6">rRNA (cytosine-N(4)-)-methyltransferase RsmH</fullName>
    </alternativeName>
</protein>
<name>A0A3S4V1A4_9ACTN</name>
<evidence type="ECO:0000256" key="2">
    <source>
        <dbReference type="ARBA" id="ARBA00022552"/>
    </source>
</evidence>
<dbReference type="AlphaFoldDB" id="A0A3S4V1A4"/>
<keyword evidence="3 6" id="KW-0489">Methyltransferase</keyword>
<dbReference type="Proteomes" id="UP000285875">
    <property type="component" value="Chromosome"/>
</dbReference>